<proteinExistence type="predicted"/>
<dbReference type="EMBL" id="JARBHB010000012">
    <property type="protein sequence ID" value="KAJ8870905.1"/>
    <property type="molecule type" value="Genomic_DNA"/>
</dbReference>
<sequence>MAAQSRSTFYVRTRTYNPFTVTSHCSEALLKFYFQDIPPPREKVPSKDNAPNSIACGRREAVGEVRGRRNFEFVQLSSRSIDCVYKKHLCGVVTMKLYAFNVKLRKLNTISAHARQKVKSKYRNPIRLKRESQNQSSDIHKPPYDRVKRCRGSERTIKASERVFTQNKRPSRGGVAVRIFAPPPHPGELGSISRWGRPPPPNLRTWGSCRTMSLVGVFSRGSPVSPASFIPAPLLASGVKTSMLRAVQISPLCINLVVVKLSLQSAIKTTGVVSRLSALLLRNSGQPTVERTSKQLPVDMSTRPGKESVVGECVRVEMKGGSVGFLAGPSRVRLVIGLQSNALPACRGGSILRAPPATQLVLTTGLDVGRVFVCVGMKDGSCASRRAVCQLALGAARAEVGYRGVPVVRRRPTSRARHTRLPDFPPRRVSVVIVFARDVDGKHCRCMLLVAVGRVPIQRRAFIGADLFPEAWRGSNFPLDSTVQCTLKPQVYVHWLLPQRVASVTPYLAEWHSLLVSLQAFSNREMSGTLLYGFAECNAVTMGRVYAERAGWWVVLDQSPGLHVPLISIQFIITCGDISTSLFTQNSATGIVMPHNHVRQCCQQIRGTPCESRVRQVGRMDDGWEGQRYISAGRRCLSSLGGAVCRQRDGRVPSSQLRTPPTRPSHESREPGSIPARVTPDFSRVGIVPDDAIGRQAFSGISRFPRPFIPAPLTSITLIGSQDLTVKSRPNLFIHLLLIIPICEEASGKLEVAVNGVEPSRAEPSRLHQAEVAKCCSRRNDGPVFAIKVAGA</sequence>
<reference evidence="2 3" key="1">
    <citation type="submission" date="2023-02" db="EMBL/GenBank/DDBJ databases">
        <title>LHISI_Scaffold_Assembly.</title>
        <authorList>
            <person name="Stuart O.P."/>
            <person name="Cleave R."/>
            <person name="Magrath M.J.L."/>
            <person name="Mikheyev A.S."/>
        </authorList>
    </citation>
    <scope>NUCLEOTIDE SEQUENCE [LARGE SCALE GENOMIC DNA]</scope>
    <source>
        <strain evidence="2">Daus_M_001</strain>
        <tissue evidence="2">Leg muscle</tissue>
    </source>
</reference>
<evidence type="ECO:0000256" key="1">
    <source>
        <dbReference type="SAM" id="MobiDB-lite"/>
    </source>
</evidence>
<comment type="caution">
    <text evidence="2">The sequence shown here is derived from an EMBL/GenBank/DDBJ whole genome shotgun (WGS) entry which is preliminary data.</text>
</comment>
<evidence type="ECO:0000313" key="3">
    <source>
        <dbReference type="Proteomes" id="UP001159363"/>
    </source>
</evidence>
<evidence type="ECO:0000313" key="2">
    <source>
        <dbReference type="EMBL" id="KAJ8870905.1"/>
    </source>
</evidence>
<accession>A0ABQ9GES8</accession>
<gene>
    <name evidence="2" type="ORF">PR048_027206</name>
</gene>
<name>A0ABQ9GES8_9NEOP</name>
<organism evidence="2 3">
    <name type="scientific">Dryococelus australis</name>
    <dbReference type="NCBI Taxonomy" id="614101"/>
    <lineage>
        <taxon>Eukaryota</taxon>
        <taxon>Metazoa</taxon>
        <taxon>Ecdysozoa</taxon>
        <taxon>Arthropoda</taxon>
        <taxon>Hexapoda</taxon>
        <taxon>Insecta</taxon>
        <taxon>Pterygota</taxon>
        <taxon>Neoptera</taxon>
        <taxon>Polyneoptera</taxon>
        <taxon>Phasmatodea</taxon>
        <taxon>Verophasmatodea</taxon>
        <taxon>Anareolatae</taxon>
        <taxon>Phasmatidae</taxon>
        <taxon>Eurycanthinae</taxon>
        <taxon>Dryococelus</taxon>
    </lineage>
</organism>
<keyword evidence="3" id="KW-1185">Reference proteome</keyword>
<dbReference type="Proteomes" id="UP001159363">
    <property type="component" value="Chromosome 11"/>
</dbReference>
<protein>
    <submittedName>
        <fullName evidence="2">Uncharacterized protein</fullName>
    </submittedName>
</protein>
<feature type="region of interest" description="Disordered" evidence="1">
    <location>
        <begin position="650"/>
        <end position="680"/>
    </location>
</feature>